<dbReference type="EMBL" id="JAWDGP010007534">
    <property type="protein sequence ID" value="KAK3714614.1"/>
    <property type="molecule type" value="Genomic_DNA"/>
</dbReference>
<organism evidence="2 3">
    <name type="scientific">Elysia crispata</name>
    <name type="common">lettuce slug</name>
    <dbReference type="NCBI Taxonomy" id="231223"/>
    <lineage>
        <taxon>Eukaryota</taxon>
        <taxon>Metazoa</taxon>
        <taxon>Spiralia</taxon>
        <taxon>Lophotrochozoa</taxon>
        <taxon>Mollusca</taxon>
        <taxon>Gastropoda</taxon>
        <taxon>Heterobranchia</taxon>
        <taxon>Euthyneura</taxon>
        <taxon>Panpulmonata</taxon>
        <taxon>Sacoglossa</taxon>
        <taxon>Placobranchoidea</taxon>
        <taxon>Plakobranchidae</taxon>
        <taxon>Elysia</taxon>
    </lineage>
</organism>
<evidence type="ECO:0000256" key="1">
    <source>
        <dbReference type="SAM" id="MobiDB-lite"/>
    </source>
</evidence>
<reference evidence="2" key="1">
    <citation type="journal article" date="2023" name="G3 (Bethesda)">
        <title>A reference genome for the long-term kleptoplast-retaining sea slug Elysia crispata morphotype clarki.</title>
        <authorList>
            <person name="Eastman K.E."/>
            <person name="Pendleton A.L."/>
            <person name="Shaikh M.A."/>
            <person name="Suttiyut T."/>
            <person name="Ogas R."/>
            <person name="Tomko P."/>
            <person name="Gavelis G."/>
            <person name="Widhalm J.R."/>
            <person name="Wisecaver J.H."/>
        </authorList>
    </citation>
    <scope>NUCLEOTIDE SEQUENCE</scope>
    <source>
        <strain evidence="2">ECLA1</strain>
    </source>
</reference>
<protein>
    <submittedName>
        <fullName evidence="2">Uncharacterized protein</fullName>
    </submittedName>
</protein>
<gene>
    <name evidence="2" type="ORF">RRG08_020870</name>
</gene>
<proteinExistence type="predicted"/>
<accession>A0AAE0XVE0</accession>
<feature type="region of interest" description="Disordered" evidence="1">
    <location>
        <begin position="1"/>
        <end position="21"/>
    </location>
</feature>
<keyword evidence="3" id="KW-1185">Reference proteome</keyword>
<name>A0AAE0XVE0_9GAST</name>
<evidence type="ECO:0000313" key="2">
    <source>
        <dbReference type="EMBL" id="KAK3714614.1"/>
    </source>
</evidence>
<sequence length="106" mass="11592">MTKTASDKTCPKTRSDSCPSGHVLSKCPSGDGFYCQQCGSDSFQPNENWLGDNCRYRVASPSSLVSPVSELSDRKVNDSDGDFDDLPPKLKTGARTYELKYIDLSS</sequence>
<dbReference type="AlphaFoldDB" id="A0AAE0XVE0"/>
<comment type="caution">
    <text evidence="2">The sequence shown here is derived from an EMBL/GenBank/DDBJ whole genome shotgun (WGS) entry which is preliminary data.</text>
</comment>
<feature type="region of interest" description="Disordered" evidence="1">
    <location>
        <begin position="67"/>
        <end position="87"/>
    </location>
</feature>
<feature type="compositionally biased region" description="Basic and acidic residues" evidence="1">
    <location>
        <begin position="1"/>
        <end position="15"/>
    </location>
</feature>
<dbReference type="Proteomes" id="UP001283361">
    <property type="component" value="Unassembled WGS sequence"/>
</dbReference>
<evidence type="ECO:0000313" key="3">
    <source>
        <dbReference type="Proteomes" id="UP001283361"/>
    </source>
</evidence>